<keyword evidence="3" id="KW-1185">Reference proteome</keyword>
<dbReference type="InterPro" id="IPR043128">
    <property type="entry name" value="Rev_trsase/Diguanyl_cyclase"/>
</dbReference>
<dbReference type="PANTHER" id="PTHR33064:SF37">
    <property type="entry name" value="RIBONUCLEASE H"/>
    <property type="match status" value="1"/>
</dbReference>
<dbReference type="AlphaFoldDB" id="A0A8C2T348"/>
<evidence type="ECO:0000259" key="1">
    <source>
        <dbReference type="Pfam" id="PF17919"/>
    </source>
</evidence>
<proteinExistence type="predicted"/>
<feature type="domain" description="Reverse transcriptase/retrotransposon-derived protein RNase H-like" evidence="1">
    <location>
        <begin position="33"/>
        <end position="96"/>
    </location>
</feature>
<name>A0A8C2T348_COTJA</name>
<reference evidence="2" key="2">
    <citation type="submission" date="2025-08" db="UniProtKB">
        <authorList>
            <consortium name="Ensembl"/>
        </authorList>
    </citation>
    <scope>IDENTIFICATION</scope>
</reference>
<dbReference type="Proteomes" id="UP000694412">
    <property type="component" value="Chromosome 4"/>
</dbReference>
<dbReference type="PANTHER" id="PTHR33064">
    <property type="entry name" value="POL PROTEIN"/>
    <property type="match status" value="1"/>
</dbReference>
<protein>
    <recommendedName>
        <fullName evidence="1">Reverse transcriptase/retrotransposon-derived protein RNase H-like domain-containing protein</fullName>
    </recommendedName>
</protein>
<evidence type="ECO:0000313" key="3">
    <source>
        <dbReference type="Proteomes" id="UP000694412"/>
    </source>
</evidence>
<dbReference type="Pfam" id="PF17919">
    <property type="entry name" value="RT_RNaseH_2"/>
    <property type="match status" value="1"/>
</dbReference>
<sequence length="131" mass="14644">MALVKFTREFIEGFAEKAAPLCKLLRKDALWEWGPEQDEAVKTLKESVVRAPMLVWPCRDRPYVLQLACVGSGLRATLSQHHGALLQPVAYASARLGWPLCLPPRRTFSSAAGCNPVGVERWGHKPYQTLM</sequence>
<dbReference type="InterPro" id="IPR043502">
    <property type="entry name" value="DNA/RNA_pol_sf"/>
</dbReference>
<accession>A0A8C2T348</accession>
<dbReference type="Ensembl" id="ENSCJPT00005010576.1">
    <property type="protein sequence ID" value="ENSCJPP00005006772.1"/>
    <property type="gene ID" value="ENSCJPG00005006269.1"/>
</dbReference>
<organism evidence="2 3">
    <name type="scientific">Coturnix japonica</name>
    <name type="common">Japanese quail</name>
    <name type="synonym">Coturnix coturnix japonica</name>
    <dbReference type="NCBI Taxonomy" id="93934"/>
    <lineage>
        <taxon>Eukaryota</taxon>
        <taxon>Metazoa</taxon>
        <taxon>Chordata</taxon>
        <taxon>Craniata</taxon>
        <taxon>Vertebrata</taxon>
        <taxon>Euteleostomi</taxon>
        <taxon>Archelosauria</taxon>
        <taxon>Archosauria</taxon>
        <taxon>Dinosauria</taxon>
        <taxon>Saurischia</taxon>
        <taxon>Theropoda</taxon>
        <taxon>Coelurosauria</taxon>
        <taxon>Aves</taxon>
        <taxon>Neognathae</taxon>
        <taxon>Galloanserae</taxon>
        <taxon>Galliformes</taxon>
        <taxon>Phasianidae</taxon>
        <taxon>Perdicinae</taxon>
        <taxon>Coturnix</taxon>
    </lineage>
</organism>
<dbReference type="Gene3D" id="3.30.70.270">
    <property type="match status" value="1"/>
</dbReference>
<dbReference type="GeneTree" id="ENSGT01040000244521"/>
<dbReference type="InterPro" id="IPR041577">
    <property type="entry name" value="RT_RNaseH_2"/>
</dbReference>
<evidence type="ECO:0000313" key="2">
    <source>
        <dbReference type="Ensembl" id="ENSCJPP00005006772.1"/>
    </source>
</evidence>
<reference evidence="2" key="1">
    <citation type="submission" date="2015-11" db="EMBL/GenBank/DDBJ databases">
        <authorList>
            <consortium name="International Coturnix japonica Genome Analysis Consortium"/>
            <person name="Warren W."/>
            <person name="Burt D.W."/>
            <person name="Antin P.B."/>
            <person name="Lanford R."/>
            <person name="Gros J."/>
            <person name="Wilson R.K."/>
        </authorList>
    </citation>
    <scope>NUCLEOTIDE SEQUENCE [LARGE SCALE GENOMIC DNA]</scope>
</reference>
<dbReference type="SUPFAM" id="SSF56672">
    <property type="entry name" value="DNA/RNA polymerases"/>
    <property type="match status" value="1"/>
</dbReference>
<reference evidence="2" key="3">
    <citation type="submission" date="2025-09" db="UniProtKB">
        <authorList>
            <consortium name="Ensembl"/>
        </authorList>
    </citation>
    <scope>IDENTIFICATION</scope>
</reference>
<dbReference type="InterPro" id="IPR051320">
    <property type="entry name" value="Viral_Replic_Matur_Polypro"/>
</dbReference>